<proteinExistence type="predicted"/>
<dbReference type="InterPro" id="IPR041698">
    <property type="entry name" value="Methyltransf_25"/>
</dbReference>
<dbReference type="OrthoDB" id="9765084at2"/>
<dbReference type="EC" id="2.1.1.-" evidence="5"/>
<keyword evidence="2 5" id="KW-0808">Transferase</keyword>
<evidence type="ECO:0000256" key="3">
    <source>
        <dbReference type="ARBA" id="ARBA00022691"/>
    </source>
</evidence>
<gene>
    <name evidence="5" type="primary">tehB_2</name>
    <name evidence="5" type="ORF">PFRI_15710</name>
</gene>
<evidence type="ECO:0000313" key="5">
    <source>
        <dbReference type="EMBL" id="OJI94222.1"/>
    </source>
</evidence>
<dbReference type="GO" id="GO:0032259">
    <property type="term" value="P:methylation"/>
    <property type="evidence" value="ECO:0007669"/>
    <property type="project" value="UniProtKB-KW"/>
</dbReference>
<keyword evidence="1 5" id="KW-0489">Methyltransferase</keyword>
<dbReference type="EMBL" id="MLCB01000115">
    <property type="protein sequence ID" value="OJI94222.1"/>
    <property type="molecule type" value="Genomic_DNA"/>
</dbReference>
<dbReference type="PANTHER" id="PTHR43464">
    <property type="entry name" value="METHYLTRANSFERASE"/>
    <property type="match status" value="1"/>
</dbReference>
<keyword evidence="3" id="KW-0949">S-adenosyl-L-methionine</keyword>
<evidence type="ECO:0000313" key="6">
    <source>
        <dbReference type="Proteomes" id="UP000184514"/>
    </source>
</evidence>
<dbReference type="PANTHER" id="PTHR43464:SF19">
    <property type="entry name" value="UBIQUINONE BIOSYNTHESIS O-METHYLTRANSFERASE, MITOCHONDRIAL"/>
    <property type="match status" value="1"/>
</dbReference>
<sequence>MGYDYDASYKTTPQALGAPNQLFVDVFQSFTKAPLRVLDVGCGQGRDALHIARLGHSVVGIDLSPSGVADMCRAAATENLDVEGRVADITEFVPEGVFDVVLIDRTLHMLAETPRLFVLARLIQHVVPKGRVLIEDERSNIAGFKTVLQQDESVWDTVFEKGGTLFVQKH</sequence>
<organism evidence="5 6">
    <name type="scientific">Planktotalea frisia</name>
    <dbReference type="NCBI Taxonomy" id="696762"/>
    <lineage>
        <taxon>Bacteria</taxon>
        <taxon>Pseudomonadati</taxon>
        <taxon>Pseudomonadota</taxon>
        <taxon>Alphaproteobacteria</taxon>
        <taxon>Rhodobacterales</taxon>
        <taxon>Paracoccaceae</taxon>
        <taxon>Planktotalea</taxon>
    </lineage>
</organism>
<dbReference type="STRING" id="696762.PFRI_15710"/>
<evidence type="ECO:0000259" key="4">
    <source>
        <dbReference type="Pfam" id="PF13649"/>
    </source>
</evidence>
<accession>A0A1L9NYE5</accession>
<evidence type="ECO:0000256" key="2">
    <source>
        <dbReference type="ARBA" id="ARBA00022679"/>
    </source>
</evidence>
<feature type="domain" description="Methyltransferase" evidence="4">
    <location>
        <begin position="37"/>
        <end position="130"/>
    </location>
</feature>
<dbReference type="InterPro" id="IPR029063">
    <property type="entry name" value="SAM-dependent_MTases_sf"/>
</dbReference>
<name>A0A1L9NYE5_9RHOB</name>
<comment type="caution">
    <text evidence="5">The sequence shown here is derived from an EMBL/GenBank/DDBJ whole genome shotgun (WGS) entry which is preliminary data.</text>
</comment>
<dbReference type="AlphaFoldDB" id="A0A1L9NYE5"/>
<dbReference type="SUPFAM" id="SSF53335">
    <property type="entry name" value="S-adenosyl-L-methionine-dependent methyltransferases"/>
    <property type="match status" value="1"/>
</dbReference>
<dbReference type="Gene3D" id="3.40.50.150">
    <property type="entry name" value="Vaccinia Virus protein VP39"/>
    <property type="match status" value="1"/>
</dbReference>
<dbReference type="Pfam" id="PF13649">
    <property type="entry name" value="Methyltransf_25"/>
    <property type="match status" value="1"/>
</dbReference>
<reference evidence="5 6" key="1">
    <citation type="submission" date="2016-10" db="EMBL/GenBank/DDBJ databases">
        <title>Genome sequence of Planktotalea frisia SH6-1.</title>
        <authorList>
            <person name="Poehlein A."/>
            <person name="Bakenhus I."/>
            <person name="Voget S."/>
            <person name="Brinkhoff T."/>
            <person name="Simon M."/>
        </authorList>
    </citation>
    <scope>NUCLEOTIDE SEQUENCE [LARGE SCALE GENOMIC DNA]</scope>
    <source>
        <strain evidence="5 6">SH6-1</strain>
    </source>
</reference>
<keyword evidence="6" id="KW-1185">Reference proteome</keyword>
<evidence type="ECO:0000256" key="1">
    <source>
        <dbReference type="ARBA" id="ARBA00022603"/>
    </source>
</evidence>
<dbReference type="RefSeq" id="WP_072630153.1">
    <property type="nucleotide sequence ID" value="NZ_MLCB01000115.1"/>
</dbReference>
<dbReference type="Proteomes" id="UP000184514">
    <property type="component" value="Unassembled WGS sequence"/>
</dbReference>
<dbReference type="GO" id="GO:0008168">
    <property type="term" value="F:methyltransferase activity"/>
    <property type="evidence" value="ECO:0007669"/>
    <property type="project" value="UniProtKB-KW"/>
</dbReference>
<protein>
    <submittedName>
        <fullName evidence="5">Putative S-adenosyl-L-methionine-dependent methyltransferase TehB</fullName>
        <ecNumber evidence="5">2.1.1.-</ecNumber>
    </submittedName>
</protein>
<dbReference type="CDD" id="cd02440">
    <property type="entry name" value="AdoMet_MTases"/>
    <property type="match status" value="1"/>
</dbReference>